<dbReference type="EMBL" id="JBHRXZ010000012">
    <property type="protein sequence ID" value="MFC3607046.1"/>
    <property type="molecule type" value="Genomic_DNA"/>
</dbReference>
<comment type="caution">
    <text evidence="2">The sequence shown here is derived from an EMBL/GenBank/DDBJ whole genome shotgun (WGS) entry which is preliminary data.</text>
</comment>
<dbReference type="InterPro" id="IPR016917">
    <property type="entry name" value="UCP029393"/>
</dbReference>
<dbReference type="Pfam" id="PF11157">
    <property type="entry name" value="DUF2937"/>
    <property type="match status" value="1"/>
</dbReference>
<keyword evidence="1" id="KW-0812">Transmembrane</keyword>
<evidence type="ECO:0000256" key="1">
    <source>
        <dbReference type="SAM" id="Phobius"/>
    </source>
</evidence>
<name>A0ABV7T444_9GAMM</name>
<keyword evidence="3" id="KW-1185">Reference proteome</keyword>
<protein>
    <submittedName>
        <fullName evidence="2">DUF2937 family protein</fullName>
    </submittedName>
</protein>
<evidence type="ECO:0000313" key="3">
    <source>
        <dbReference type="Proteomes" id="UP001595630"/>
    </source>
</evidence>
<proteinExistence type="predicted"/>
<feature type="transmembrane region" description="Helical" evidence="1">
    <location>
        <begin position="134"/>
        <end position="156"/>
    </location>
</feature>
<sequence length="171" mass="19853">MIRSYLRLVLFALGLLVGVQVPGFIHSYAQHVEARRLESAEALRGFTLTAQRFFRDDLQALVEYYRASEDPVFRSDAQSVETVVSRYQLLEGEARAMRGPWYRQAWHLATRADHELRREAWRGYGFQVLLRPAAVAWGIACALVFAWFAEGLWLLLTGPVRRYRQQRTPRP</sequence>
<dbReference type="InterPro" id="IPR022584">
    <property type="entry name" value="DUF2937"/>
</dbReference>
<keyword evidence="1" id="KW-1133">Transmembrane helix</keyword>
<gene>
    <name evidence="2" type="ORF">ACFOMF_04515</name>
</gene>
<keyword evidence="1" id="KW-0472">Membrane</keyword>
<organism evidence="2 3">
    <name type="scientific">Stutzerimonas tarimensis</name>
    <dbReference type="NCBI Taxonomy" id="1507735"/>
    <lineage>
        <taxon>Bacteria</taxon>
        <taxon>Pseudomonadati</taxon>
        <taxon>Pseudomonadota</taxon>
        <taxon>Gammaproteobacteria</taxon>
        <taxon>Pseudomonadales</taxon>
        <taxon>Pseudomonadaceae</taxon>
        <taxon>Stutzerimonas</taxon>
    </lineage>
</organism>
<reference evidence="3" key="1">
    <citation type="journal article" date="2019" name="Int. J. Syst. Evol. Microbiol.">
        <title>The Global Catalogue of Microorganisms (GCM) 10K type strain sequencing project: providing services to taxonomists for standard genome sequencing and annotation.</title>
        <authorList>
            <consortium name="The Broad Institute Genomics Platform"/>
            <consortium name="The Broad Institute Genome Sequencing Center for Infectious Disease"/>
            <person name="Wu L."/>
            <person name="Ma J."/>
        </authorList>
    </citation>
    <scope>NUCLEOTIDE SEQUENCE [LARGE SCALE GENOMIC DNA]</scope>
    <source>
        <strain evidence="3">KCTC 42447</strain>
    </source>
</reference>
<accession>A0ABV7T444</accession>
<evidence type="ECO:0000313" key="2">
    <source>
        <dbReference type="EMBL" id="MFC3607046.1"/>
    </source>
</evidence>
<dbReference type="Proteomes" id="UP001595630">
    <property type="component" value="Unassembled WGS sequence"/>
</dbReference>
<dbReference type="RefSeq" id="WP_386361659.1">
    <property type="nucleotide sequence ID" value="NZ_JBHRXZ010000012.1"/>
</dbReference>
<dbReference type="PIRSF" id="PIRSF029393">
    <property type="entry name" value="UCP029393"/>
    <property type="match status" value="1"/>
</dbReference>